<organism evidence="2 3">
    <name type="scientific">Persicobacter diffluens</name>
    <dbReference type="NCBI Taxonomy" id="981"/>
    <lineage>
        <taxon>Bacteria</taxon>
        <taxon>Pseudomonadati</taxon>
        <taxon>Bacteroidota</taxon>
        <taxon>Cytophagia</taxon>
        <taxon>Cytophagales</taxon>
        <taxon>Persicobacteraceae</taxon>
        <taxon>Persicobacter</taxon>
    </lineage>
</organism>
<sequence length="730" mass="84279">MTNNQFLSDDAIKRADQDFLNRANFAERLADSILTQRNEGSLVVGLYAPWGAGKTSVLNLINARLEQQEKVIVAHFNPWQVNSQEEILKKLFLLIGQSIGEKLKGSKETVKETVDQIGGLVKGASSILGFPIDISGISKAIGDTKLEDLKNKIFKLMTEWNGGQLVIIIDDIDRLDKDELFFLFKTVKLTATFPNTVYLLSMDDKMVAKAITKRFSDGDEAAGEKFLEKIVQVPVRIPKSRLGDLGDFTMNKILDAVSKFDEPTKSYLSDEMKQVFISKFRELVLPNIGTPRMAIRYVNAISLTCGLVKDEVNHLQFLLCEALKIFFAKEYEFVKNNPDWFLMNKMGNHQVRVPTEDQEKLRRQLRLEMNYSEEQESLSIKLLKFLFPNFRKNISGNQFSISFGESSYEKSISQSRYFDRYFSYNIAKGELADADFDLFLLEMEALSEEDTKGKLLDLIYPSKQKELIHHLYRCQGAIVEDWEKGKKLIRSLCLFELGFWGNVGEYSERSRVYSFIHDCFKSRADKVLSDEDFTFLEELLSSSFKEVSWHIFNWIKSSYNYGEQFISERQLNDISVILMNRYVDESGDPPFYIAYEGDSNLNKFICQTMRQQDSERLSRILEKSFEEDSENRVKSFLRNFENAIRTNGRQYRYNLESGWFEEIKGYTPSQVLLRIINHVVDIDSEEVVFFGVGDERITKGEGQTDLNLLRQFKHFCAEQGITLDTELADE</sequence>
<proteinExistence type="predicted"/>
<dbReference type="AlphaFoldDB" id="A0AAN5AJL9"/>
<comment type="caution">
    <text evidence="2">The sequence shown here is derived from an EMBL/GenBank/DDBJ whole genome shotgun (WGS) entry which is preliminary data.</text>
</comment>
<evidence type="ECO:0000313" key="3">
    <source>
        <dbReference type="Proteomes" id="UP001310022"/>
    </source>
</evidence>
<dbReference type="RefSeq" id="WP_338236775.1">
    <property type="nucleotide sequence ID" value="NZ_BQKE01000001.1"/>
</dbReference>
<dbReference type="Gene3D" id="3.40.50.300">
    <property type="entry name" value="P-loop containing nucleotide triphosphate hydrolases"/>
    <property type="match status" value="1"/>
</dbReference>
<dbReference type="Pfam" id="PF07693">
    <property type="entry name" value="KAP_NTPase"/>
    <property type="match status" value="1"/>
</dbReference>
<dbReference type="EMBL" id="BQKE01000001">
    <property type="protein sequence ID" value="GJM61179.1"/>
    <property type="molecule type" value="Genomic_DNA"/>
</dbReference>
<keyword evidence="3" id="KW-1185">Reference proteome</keyword>
<dbReference type="PANTHER" id="PTHR22674:SF6">
    <property type="entry name" value="NTPASE KAP FAMILY P-LOOP DOMAIN-CONTAINING PROTEIN 1"/>
    <property type="match status" value="1"/>
</dbReference>
<evidence type="ECO:0000313" key="2">
    <source>
        <dbReference type="EMBL" id="GJM61179.1"/>
    </source>
</evidence>
<gene>
    <name evidence="2" type="ORF">PEDI_17310</name>
</gene>
<protein>
    <recommendedName>
        <fullName evidence="1">KAP NTPase domain-containing protein</fullName>
    </recommendedName>
</protein>
<name>A0AAN5AJL9_9BACT</name>
<dbReference type="Proteomes" id="UP001310022">
    <property type="component" value="Unassembled WGS sequence"/>
</dbReference>
<dbReference type="PANTHER" id="PTHR22674">
    <property type="entry name" value="NTPASE, KAP FAMILY P-LOOP DOMAIN-CONTAINING 1"/>
    <property type="match status" value="1"/>
</dbReference>
<dbReference type="SUPFAM" id="SSF52540">
    <property type="entry name" value="P-loop containing nucleoside triphosphate hydrolases"/>
    <property type="match status" value="1"/>
</dbReference>
<feature type="domain" description="KAP NTPase" evidence="1">
    <location>
        <begin position="22"/>
        <end position="304"/>
    </location>
</feature>
<accession>A0AAN5AJL9</accession>
<reference evidence="2 3" key="1">
    <citation type="submission" date="2021-12" db="EMBL/GenBank/DDBJ databases">
        <title>Genome sequencing of bacteria with rrn-lacking chromosome and rrn-plasmid.</title>
        <authorList>
            <person name="Anda M."/>
            <person name="Iwasaki W."/>
        </authorList>
    </citation>
    <scope>NUCLEOTIDE SEQUENCE [LARGE SCALE GENOMIC DNA]</scope>
    <source>
        <strain evidence="2 3">NBRC 15940</strain>
    </source>
</reference>
<dbReference type="InterPro" id="IPR027417">
    <property type="entry name" value="P-loop_NTPase"/>
</dbReference>
<dbReference type="InterPro" id="IPR052754">
    <property type="entry name" value="NTPase_KAP_P-loop"/>
</dbReference>
<dbReference type="InterPro" id="IPR011646">
    <property type="entry name" value="KAP_P-loop"/>
</dbReference>
<evidence type="ECO:0000259" key="1">
    <source>
        <dbReference type="Pfam" id="PF07693"/>
    </source>
</evidence>